<accession>A0A8H9I1D1</accession>
<dbReference type="AlphaFoldDB" id="A0A8H9I1D1"/>
<organism evidence="1 2">
    <name type="scientific">Kitasatospora aureofaciens</name>
    <name type="common">Streptomyces aureofaciens</name>
    <dbReference type="NCBI Taxonomy" id="1894"/>
    <lineage>
        <taxon>Bacteria</taxon>
        <taxon>Bacillati</taxon>
        <taxon>Actinomycetota</taxon>
        <taxon>Actinomycetes</taxon>
        <taxon>Kitasatosporales</taxon>
        <taxon>Streptomycetaceae</taxon>
        <taxon>Kitasatospora</taxon>
    </lineage>
</organism>
<proteinExistence type="predicted"/>
<comment type="caution">
    <text evidence="1">The sequence shown here is derived from an EMBL/GenBank/DDBJ whole genome shotgun (WGS) entry which is preliminary data.</text>
</comment>
<reference evidence="1" key="1">
    <citation type="journal article" date="2014" name="Int. J. Syst. Evol. Microbiol.">
        <title>Complete genome sequence of Corynebacterium casei LMG S-19264T (=DSM 44701T), isolated from a smear-ripened cheese.</title>
        <authorList>
            <consortium name="US DOE Joint Genome Institute (JGI-PGF)"/>
            <person name="Walter F."/>
            <person name="Albersmeier A."/>
            <person name="Kalinowski J."/>
            <person name="Ruckert C."/>
        </authorList>
    </citation>
    <scope>NUCLEOTIDE SEQUENCE</scope>
    <source>
        <strain evidence="1">JCM 4434</strain>
    </source>
</reference>
<protein>
    <submittedName>
        <fullName evidence="1">Uncharacterized protein</fullName>
    </submittedName>
</protein>
<evidence type="ECO:0000313" key="2">
    <source>
        <dbReference type="Proteomes" id="UP000610124"/>
    </source>
</evidence>
<name>A0A8H9I1D1_KITAU</name>
<dbReference type="EMBL" id="BMUB01000031">
    <property type="protein sequence ID" value="GGV03784.1"/>
    <property type="molecule type" value="Genomic_DNA"/>
</dbReference>
<gene>
    <name evidence="1" type="ORF">GCM10010502_68150</name>
</gene>
<dbReference type="Proteomes" id="UP000610124">
    <property type="component" value="Unassembled WGS sequence"/>
</dbReference>
<sequence>MLRPADSFSAGWGSRDRLDVVLAAPEVVMEVAADVARDSAGRWRHPVRPHRIRTDIGGRDVPLFGE</sequence>
<evidence type="ECO:0000313" key="1">
    <source>
        <dbReference type="EMBL" id="GGV03784.1"/>
    </source>
</evidence>
<reference evidence="1" key="2">
    <citation type="submission" date="2020-09" db="EMBL/GenBank/DDBJ databases">
        <authorList>
            <person name="Sun Q."/>
            <person name="Ohkuma M."/>
        </authorList>
    </citation>
    <scope>NUCLEOTIDE SEQUENCE</scope>
    <source>
        <strain evidence="1">JCM 4434</strain>
    </source>
</reference>